<name>A0A6P1TR85_9FIRM</name>
<evidence type="ECO:0000313" key="1">
    <source>
        <dbReference type="EMBL" id="QHQ62256.1"/>
    </source>
</evidence>
<evidence type="ECO:0000313" key="2">
    <source>
        <dbReference type="Proteomes" id="UP000464314"/>
    </source>
</evidence>
<dbReference type="KEGG" id="anr:Ana3638_16890"/>
<protein>
    <submittedName>
        <fullName evidence="1">Uncharacterized protein</fullName>
    </submittedName>
</protein>
<keyword evidence="2" id="KW-1185">Reference proteome</keyword>
<reference evidence="1 2" key="1">
    <citation type="submission" date="2020-01" db="EMBL/GenBank/DDBJ databases">
        <title>Genome analysis of Anaerocolumna sp. CBA3638.</title>
        <authorList>
            <person name="Kim J."/>
            <person name="Roh S.W."/>
        </authorList>
    </citation>
    <scope>NUCLEOTIDE SEQUENCE [LARGE SCALE GENOMIC DNA]</scope>
    <source>
        <strain evidence="1 2">CBA3638</strain>
    </source>
</reference>
<proteinExistence type="predicted"/>
<accession>A0A6P1TR85</accession>
<dbReference type="Proteomes" id="UP000464314">
    <property type="component" value="Chromosome"/>
</dbReference>
<dbReference type="AlphaFoldDB" id="A0A6P1TR85"/>
<dbReference type="EMBL" id="CP048000">
    <property type="protein sequence ID" value="QHQ62256.1"/>
    <property type="molecule type" value="Genomic_DNA"/>
</dbReference>
<dbReference type="RefSeq" id="WP_161839081.1">
    <property type="nucleotide sequence ID" value="NZ_CP048000.1"/>
</dbReference>
<organism evidence="1 2">
    <name type="scientific">Anaerocolumna sedimenticola</name>
    <dbReference type="NCBI Taxonomy" id="2696063"/>
    <lineage>
        <taxon>Bacteria</taxon>
        <taxon>Bacillati</taxon>
        <taxon>Bacillota</taxon>
        <taxon>Clostridia</taxon>
        <taxon>Lachnospirales</taxon>
        <taxon>Lachnospiraceae</taxon>
        <taxon>Anaerocolumna</taxon>
    </lineage>
</organism>
<sequence>MANIFKNILDSLKLTEDDDYDDYVSEEEEKEAKRVERLERKASKQQVRPIYEKKNRHLL</sequence>
<gene>
    <name evidence="1" type="ORF">Ana3638_16890</name>
</gene>